<feature type="binding site" evidence="8">
    <location>
        <position position="97"/>
    </location>
    <ligand>
        <name>Mg(2+)</name>
        <dbReference type="ChEBI" id="CHEBI:18420"/>
    </ligand>
</feature>
<proteinExistence type="inferred from homology"/>
<evidence type="ECO:0000256" key="8">
    <source>
        <dbReference type="HAMAP-Rule" id="MF_00265"/>
    </source>
</evidence>
<keyword evidence="6 8" id="KW-0460">Magnesium</keyword>
<dbReference type="InterPro" id="IPR022907">
    <property type="entry name" value="VapC_family"/>
</dbReference>
<reference evidence="11" key="1">
    <citation type="journal article" date="2019" name="Int. J. Syst. Evol. Microbiol.">
        <title>The Global Catalogue of Microorganisms (GCM) 10K type strain sequencing project: providing services to taxonomists for standard genome sequencing and annotation.</title>
        <authorList>
            <consortium name="The Broad Institute Genomics Platform"/>
            <consortium name="The Broad Institute Genome Sequencing Center for Infectious Disease"/>
            <person name="Wu L."/>
            <person name="Ma J."/>
        </authorList>
    </citation>
    <scope>NUCLEOTIDE SEQUENCE [LARGE SCALE GENOMIC DNA]</scope>
    <source>
        <strain evidence="11">CGMCC 1.12371</strain>
    </source>
</reference>
<accession>A0ABW2QG75</accession>
<organism evidence="10 11">
    <name type="scientific">Hydrogenophaga atypica</name>
    <dbReference type="NCBI Taxonomy" id="249409"/>
    <lineage>
        <taxon>Bacteria</taxon>
        <taxon>Pseudomonadati</taxon>
        <taxon>Pseudomonadota</taxon>
        <taxon>Betaproteobacteria</taxon>
        <taxon>Burkholderiales</taxon>
        <taxon>Comamonadaceae</taxon>
        <taxon>Hydrogenophaga</taxon>
    </lineage>
</organism>
<dbReference type="PANTHER" id="PTHR33653">
    <property type="entry name" value="RIBONUCLEASE VAPC2"/>
    <property type="match status" value="1"/>
</dbReference>
<keyword evidence="11" id="KW-1185">Reference proteome</keyword>
<dbReference type="InterPro" id="IPR029060">
    <property type="entry name" value="PIN-like_dom_sf"/>
</dbReference>
<comment type="cofactor">
    <cofactor evidence="1 8">
        <name>Mg(2+)</name>
        <dbReference type="ChEBI" id="CHEBI:18420"/>
    </cofactor>
</comment>
<dbReference type="Gene3D" id="3.40.50.1010">
    <property type="entry name" value="5'-nuclease"/>
    <property type="match status" value="1"/>
</dbReference>
<keyword evidence="8" id="KW-0800">Toxin</keyword>
<dbReference type="Proteomes" id="UP001596501">
    <property type="component" value="Unassembled WGS sequence"/>
</dbReference>
<comment type="function">
    <text evidence="8">Toxic component of a toxin-antitoxin (TA) system. An RNase.</text>
</comment>
<dbReference type="SUPFAM" id="SSF88723">
    <property type="entry name" value="PIN domain-like"/>
    <property type="match status" value="1"/>
</dbReference>
<dbReference type="EC" id="3.1.-.-" evidence="8"/>
<sequence length="132" mass="14984">MAFLLDSNILIYFFKNQGAVRAHVSQQKDDDIRLCTPVLWELLTGAYKSERPQSQLLKLNAVRQRFRMEVLDEAAADHAAMARAHLEQHGTPIGNTDTLIAGIALAHQLTLVTRNTREFARVPGLRVENWYD</sequence>
<comment type="similarity">
    <text evidence="7 8">Belongs to the PINc/VapC protein family.</text>
</comment>
<evidence type="ECO:0000256" key="3">
    <source>
        <dbReference type="ARBA" id="ARBA00022722"/>
    </source>
</evidence>
<comment type="caution">
    <text evidence="10">The sequence shown here is derived from an EMBL/GenBank/DDBJ whole genome shotgun (WGS) entry which is preliminary data.</text>
</comment>
<evidence type="ECO:0000256" key="2">
    <source>
        <dbReference type="ARBA" id="ARBA00022649"/>
    </source>
</evidence>
<evidence type="ECO:0000313" key="11">
    <source>
        <dbReference type="Proteomes" id="UP001596501"/>
    </source>
</evidence>
<keyword evidence="5 8" id="KW-0378">Hydrolase</keyword>
<dbReference type="PANTHER" id="PTHR33653:SF1">
    <property type="entry name" value="RIBONUCLEASE VAPC2"/>
    <property type="match status" value="1"/>
</dbReference>
<keyword evidence="4 8" id="KW-0479">Metal-binding</keyword>
<keyword evidence="2 8" id="KW-1277">Toxin-antitoxin system</keyword>
<evidence type="ECO:0000259" key="9">
    <source>
        <dbReference type="Pfam" id="PF01850"/>
    </source>
</evidence>
<evidence type="ECO:0000256" key="1">
    <source>
        <dbReference type="ARBA" id="ARBA00001946"/>
    </source>
</evidence>
<evidence type="ECO:0000256" key="6">
    <source>
        <dbReference type="ARBA" id="ARBA00022842"/>
    </source>
</evidence>
<feature type="domain" description="PIN" evidence="9">
    <location>
        <begin position="4"/>
        <end position="124"/>
    </location>
</feature>
<evidence type="ECO:0000256" key="4">
    <source>
        <dbReference type="ARBA" id="ARBA00022723"/>
    </source>
</evidence>
<dbReference type="RefSeq" id="WP_382220389.1">
    <property type="nucleotide sequence ID" value="NZ_JBHTCA010000003.1"/>
</dbReference>
<gene>
    <name evidence="8" type="primary">vapC</name>
    <name evidence="10" type="ORF">ACFQPB_05410</name>
</gene>
<dbReference type="HAMAP" id="MF_00265">
    <property type="entry name" value="VapC_Nob1"/>
    <property type="match status" value="1"/>
</dbReference>
<name>A0ABW2QG75_9BURK</name>
<keyword evidence="3 8" id="KW-0540">Nuclease</keyword>
<dbReference type="InterPro" id="IPR002716">
    <property type="entry name" value="PIN_dom"/>
</dbReference>
<evidence type="ECO:0000256" key="7">
    <source>
        <dbReference type="ARBA" id="ARBA00038093"/>
    </source>
</evidence>
<dbReference type="EMBL" id="JBHTCA010000003">
    <property type="protein sequence ID" value="MFC7408291.1"/>
    <property type="molecule type" value="Genomic_DNA"/>
</dbReference>
<protein>
    <recommendedName>
        <fullName evidence="8">Ribonuclease VapC</fullName>
        <shortName evidence="8">RNase VapC</shortName>
        <ecNumber evidence="8">3.1.-.-</ecNumber>
    </recommendedName>
    <alternativeName>
        <fullName evidence="8">Toxin VapC</fullName>
    </alternativeName>
</protein>
<evidence type="ECO:0000313" key="10">
    <source>
        <dbReference type="EMBL" id="MFC7408291.1"/>
    </source>
</evidence>
<dbReference type="Pfam" id="PF01850">
    <property type="entry name" value="PIN"/>
    <property type="match status" value="1"/>
</dbReference>
<feature type="binding site" evidence="8">
    <location>
        <position position="6"/>
    </location>
    <ligand>
        <name>Mg(2+)</name>
        <dbReference type="ChEBI" id="CHEBI:18420"/>
    </ligand>
</feature>
<evidence type="ECO:0000256" key="5">
    <source>
        <dbReference type="ARBA" id="ARBA00022801"/>
    </source>
</evidence>
<dbReference type="InterPro" id="IPR050556">
    <property type="entry name" value="Type_II_TA_system_RNase"/>
</dbReference>